<proteinExistence type="predicted"/>
<keyword evidence="2" id="KW-0472">Membrane</keyword>
<evidence type="ECO:0000313" key="4">
    <source>
        <dbReference type="Proteomes" id="UP000800235"/>
    </source>
</evidence>
<evidence type="ECO:0000256" key="1">
    <source>
        <dbReference type="SAM" id="MobiDB-lite"/>
    </source>
</evidence>
<comment type="caution">
    <text evidence="3">The sequence shown here is derived from an EMBL/GenBank/DDBJ whole genome shotgun (WGS) entry which is preliminary data.</text>
</comment>
<feature type="transmembrane region" description="Helical" evidence="2">
    <location>
        <begin position="152"/>
        <end position="178"/>
    </location>
</feature>
<organism evidence="3 4">
    <name type="scientific">Tothia fuscella</name>
    <dbReference type="NCBI Taxonomy" id="1048955"/>
    <lineage>
        <taxon>Eukaryota</taxon>
        <taxon>Fungi</taxon>
        <taxon>Dikarya</taxon>
        <taxon>Ascomycota</taxon>
        <taxon>Pezizomycotina</taxon>
        <taxon>Dothideomycetes</taxon>
        <taxon>Pleosporomycetidae</taxon>
        <taxon>Venturiales</taxon>
        <taxon>Cylindrosympodiaceae</taxon>
        <taxon>Tothia</taxon>
    </lineage>
</organism>
<gene>
    <name evidence="3" type="ORF">EJ08DRAFT_731054</name>
</gene>
<feature type="transmembrane region" description="Helical" evidence="2">
    <location>
        <begin position="566"/>
        <end position="585"/>
    </location>
</feature>
<name>A0A9P4U2E9_9PEZI</name>
<evidence type="ECO:0000313" key="3">
    <source>
        <dbReference type="EMBL" id="KAF2433882.1"/>
    </source>
</evidence>
<keyword evidence="4" id="KW-1185">Reference proteome</keyword>
<feature type="region of interest" description="Disordered" evidence="1">
    <location>
        <begin position="642"/>
        <end position="680"/>
    </location>
</feature>
<accession>A0A9P4U2E9</accession>
<dbReference type="OrthoDB" id="3540210at2759"/>
<protein>
    <submittedName>
        <fullName evidence="3">Uncharacterized protein</fullName>
    </submittedName>
</protein>
<sequence>MSTSHHVFNGLFSTWHDYDRPLLMRNQILVTQQVSKYLTNFLAILIALTVPSLFIIIVRALISVLSHLAKLRADNRDGHGGDDGSYELIGILGDIKDESDRRKAVQLIWEGLRPVGLEADDTVDNLRTALKKSMDGILFAPLAIWNGSYQGFAMLIVLLLSTAIFVGVSSLSVIFAGISSDSVVLSNSVHAGLWVQNRESPGALLGDSYKIAYEKQWQAWNYRTNCYDKESEDDSDCNLFYSQRIEFESLHNAECPFDGNACALGPRGAFKVDTTLIDSNVLGINTPKGKRFWFQKTLTCAPLHADERYVQSEGQALFPRMWEYYYGAYLSSNRSDPVSNQTFTNPGDWSVIGDWMPDYLLSFVYTDPAGKYAMFDPLPEFKAGNKTVTLTLLSTGGRYLHLHRRDDPMFPATTPTKAGVLGCVDWYQICTDATAKQCWDMVDAEKALDEFENDKVRQQALYLVLVGLKDSFVWHTINYRRANILDATAKIAQVIGVGLAKNQWQVEVDNMFKGSLAYIQVRVFDFARGTYAGRDMIDITDSRLRAVDVGRMYKFRDPKFINVDAFGIWGGMCLCIVLITGSLRFSNAKRAQRATERGNCGYHNALWIYIALHSLLRLFRWHFDRLWSLRFRSTIPQESEAAGELNGGARTLEEESRNDGSIMNENASGMNRELEDGRTA</sequence>
<dbReference type="EMBL" id="MU007018">
    <property type="protein sequence ID" value="KAF2433882.1"/>
    <property type="molecule type" value="Genomic_DNA"/>
</dbReference>
<dbReference type="AlphaFoldDB" id="A0A9P4U2E9"/>
<feature type="transmembrane region" description="Helical" evidence="2">
    <location>
        <begin position="41"/>
        <end position="62"/>
    </location>
</feature>
<keyword evidence="2" id="KW-0812">Transmembrane</keyword>
<dbReference type="Proteomes" id="UP000800235">
    <property type="component" value="Unassembled WGS sequence"/>
</dbReference>
<keyword evidence="2" id="KW-1133">Transmembrane helix</keyword>
<reference evidence="3" key="1">
    <citation type="journal article" date="2020" name="Stud. Mycol.">
        <title>101 Dothideomycetes genomes: a test case for predicting lifestyles and emergence of pathogens.</title>
        <authorList>
            <person name="Haridas S."/>
            <person name="Albert R."/>
            <person name="Binder M."/>
            <person name="Bloem J."/>
            <person name="Labutti K."/>
            <person name="Salamov A."/>
            <person name="Andreopoulos B."/>
            <person name="Baker S."/>
            <person name="Barry K."/>
            <person name="Bills G."/>
            <person name="Bluhm B."/>
            <person name="Cannon C."/>
            <person name="Castanera R."/>
            <person name="Culley D."/>
            <person name="Daum C."/>
            <person name="Ezra D."/>
            <person name="Gonzalez J."/>
            <person name="Henrissat B."/>
            <person name="Kuo A."/>
            <person name="Liang C."/>
            <person name="Lipzen A."/>
            <person name="Lutzoni F."/>
            <person name="Magnuson J."/>
            <person name="Mondo S."/>
            <person name="Nolan M."/>
            <person name="Ohm R."/>
            <person name="Pangilinan J."/>
            <person name="Park H.-J."/>
            <person name="Ramirez L."/>
            <person name="Alfaro M."/>
            <person name="Sun H."/>
            <person name="Tritt A."/>
            <person name="Yoshinaga Y."/>
            <person name="Zwiers L.-H."/>
            <person name="Turgeon B."/>
            <person name="Goodwin S."/>
            <person name="Spatafora J."/>
            <person name="Crous P."/>
            <person name="Grigoriev I."/>
        </authorList>
    </citation>
    <scope>NUCLEOTIDE SEQUENCE</scope>
    <source>
        <strain evidence="3">CBS 130266</strain>
    </source>
</reference>
<evidence type="ECO:0000256" key="2">
    <source>
        <dbReference type="SAM" id="Phobius"/>
    </source>
</evidence>
<feature type="compositionally biased region" description="Polar residues" evidence="1">
    <location>
        <begin position="659"/>
        <end position="669"/>
    </location>
</feature>